<feature type="signal peptide" evidence="3">
    <location>
        <begin position="1"/>
        <end position="20"/>
    </location>
</feature>
<dbReference type="eggNOG" id="COG4935">
    <property type="taxonomic scope" value="Bacteria"/>
</dbReference>
<evidence type="ECO:0000256" key="2">
    <source>
        <dbReference type="ARBA" id="ARBA00022801"/>
    </source>
</evidence>
<organism evidence="5 6">
    <name type="scientific">Vibrio navarrensis</name>
    <dbReference type="NCBI Taxonomy" id="29495"/>
    <lineage>
        <taxon>Bacteria</taxon>
        <taxon>Pseudomonadati</taxon>
        <taxon>Pseudomonadota</taxon>
        <taxon>Gammaproteobacteria</taxon>
        <taxon>Vibrionales</taxon>
        <taxon>Vibrionaceae</taxon>
        <taxon>Vibrio</taxon>
    </lineage>
</organism>
<gene>
    <name evidence="5" type="ORF">EA26_13110</name>
</gene>
<dbReference type="Pfam" id="PF01483">
    <property type="entry name" value="P_proprotein"/>
    <property type="match status" value="1"/>
</dbReference>
<dbReference type="SUPFAM" id="SSF55486">
    <property type="entry name" value="Metalloproteases ('zincins'), catalytic domain"/>
    <property type="match status" value="1"/>
</dbReference>
<dbReference type="AlphaFoldDB" id="A0A099LY64"/>
<reference evidence="5 6" key="1">
    <citation type="submission" date="2014-04" db="EMBL/GenBank/DDBJ databases">
        <title>Genome sequencing of Vibrio navarrensis strains.</title>
        <authorList>
            <person name="Gladney L.M."/>
            <person name="Katz L.S."/>
            <person name="Marino-Ramirez L."/>
            <person name="Jordan I.K."/>
        </authorList>
    </citation>
    <scope>NUCLEOTIDE SEQUENCE [LARGE SCALE GENOMIC DNA]</scope>
    <source>
        <strain evidence="5 6">ATCC 51183</strain>
    </source>
</reference>
<keyword evidence="3" id="KW-0732">Signal</keyword>
<dbReference type="Proteomes" id="UP000029994">
    <property type="component" value="Unassembled WGS sequence"/>
</dbReference>
<evidence type="ECO:0000256" key="3">
    <source>
        <dbReference type="SAM" id="SignalP"/>
    </source>
</evidence>
<dbReference type="InterPro" id="IPR002884">
    <property type="entry name" value="P_dom"/>
</dbReference>
<keyword evidence="2" id="KW-0378">Hydrolase</keyword>
<dbReference type="STRING" id="29495.EA26_13110"/>
<dbReference type="Gene3D" id="2.60.120.260">
    <property type="entry name" value="Galactose-binding domain-like"/>
    <property type="match status" value="1"/>
</dbReference>
<name>A0A099LY64_9VIBR</name>
<accession>A0A099LY64</accession>
<dbReference type="InterPro" id="IPR008979">
    <property type="entry name" value="Galactose-bd-like_sf"/>
</dbReference>
<dbReference type="GeneID" id="43684093"/>
<proteinExistence type="predicted"/>
<dbReference type="RefSeq" id="WP_039428034.1">
    <property type="nucleotide sequence ID" value="NZ_CP061844.1"/>
</dbReference>
<dbReference type="EMBL" id="JMCG01000001">
    <property type="protein sequence ID" value="KGK12202.1"/>
    <property type="molecule type" value="Genomic_DNA"/>
</dbReference>
<evidence type="ECO:0000256" key="1">
    <source>
        <dbReference type="ARBA" id="ARBA00022670"/>
    </source>
</evidence>
<dbReference type="GO" id="GO:0004252">
    <property type="term" value="F:serine-type endopeptidase activity"/>
    <property type="evidence" value="ECO:0007669"/>
    <property type="project" value="InterPro"/>
</dbReference>
<protein>
    <submittedName>
        <fullName evidence="5">Propeptide, peptidase</fullName>
    </submittedName>
</protein>
<evidence type="ECO:0000313" key="5">
    <source>
        <dbReference type="EMBL" id="KGK12202.1"/>
    </source>
</evidence>
<dbReference type="SUPFAM" id="SSF49785">
    <property type="entry name" value="Galactose-binding domain-like"/>
    <property type="match status" value="1"/>
</dbReference>
<keyword evidence="6" id="KW-1185">Reference proteome</keyword>
<dbReference type="GO" id="GO:0006508">
    <property type="term" value="P:proteolysis"/>
    <property type="evidence" value="ECO:0007669"/>
    <property type="project" value="UniProtKB-KW"/>
</dbReference>
<feature type="chain" id="PRO_5001950818" evidence="3">
    <location>
        <begin position="21"/>
        <end position="764"/>
    </location>
</feature>
<keyword evidence="1" id="KW-0645">Protease</keyword>
<feature type="domain" description="P/Homo B" evidence="4">
    <location>
        <begin position="581"/>
        <end position="726"/>
    </location>
</feature>
<evidence type="ECO:0000259" key="4">
    <source>
        <dbReference type="PROSITE" id="PS51829"/>
    </source>
</evidence>
<evidence type="ECO:0000313" key="6">
    <source>
        <dbReference type="Proteomes" id="UP000029994"/>
    </source>
</evidence>
<comment type="caution">
    <text evidence="5">The sequence shown here is derived from an EMBL/GenBank/DDBJ whole genome shotgun (WGS) entry which is preliminary data.</text>
</comment>
<dbReference type="PROSITE" id="PS51829">
    <property type="entry name" value="P_HOMO_B"/>
    <property type="match status" value="1"/>
</dbReference>
<sequence length="764" mass="84171">MKLTPLALSLLVAAAPAIQAGQWDYPAEGTTVTDAAQAKSYLDAHYAQDGEFILRYQTASKLGRHYNFDVWVNGVYQPQRTLVVTTNPEQQVVRVFKSVQDTQLRNGQALVAAEIESPRTLEAKEPPALSSGNLLDVTVSLFDPDLRTMQQQAAPETVWSSLDEYPQAVEYVEKSIQVLQADGKLYLANPRVKQVDAQALLAVTEQGGEPVRDSGDFLAPEGVEAFPSIDALQSVRLGDDAFPQLMAFYHLDSSLRYLASLNYTLFSEPLRFDARGLAKDNSSYYYGPRAVMFGIGGASLDAIDADVIRHELGHGIHYQIVPDWAYGHTGAIGEGLGDYWAGSASYRQQYLDASRRGQEFEIDTVFNWDGVFGVRRSTRSLWNQRARYFEEAEYPAHVSVGGELGDELWSTPLFQALKAAVARYGDGSDSVFREFDTIVLEGMYGVGRGVKMHDLAESTVFAAKTLFPNKEYAQFLIESFNRHNLLKAPFNVRYNSRYIGQSEPVELSLTANERQASIQGQWQLNGAKVREIATTLSDAQTLQVALPDGLVCGAQFDSTVALDYQFADRLKAQSWRDVVSLVNGTPLLQTPARNLNAPLLDAKVDSQGRTSPGNKIFVQTLTDKTRKIDSSFAVYLHIEHSALQDLQVTLISPQGKSVPLLNHQSGAQHGFQGYFTAQYDDELQALLGEPSWGTWRLEISDRVSGNVGVLKAWGVSHFAQYQCSAGSRNNTEGESQSSRSGGSGSPFALLGLLLLAMVRALRSR</sequence>